<dbReference type="Pfam" id="PF01213">
    <property type="entry name" value="CAP_N-CM"/>
    <property type="match status" value="1"/>
</dbReference>
<organism evidence="5 6">
    <name type="scientific">Phtheirospermum japonicum</name>
    <dbReference type="NCBI Taxonomy" id="374723"/>
    <lineage>
        <taxon>Eukaryota</taxon>
        <taxon>Viridiplantae</taxon>
        <taxon>Streptophyta</taxon>
        <taxon>Embryophyta</taxon>
        <taxon>Tracheophyta</taxon>
        <taxon>Spermatophyta</taxon>
        <taxon>Magnoliopsida</taxon>
        <taxon>eudicotyledons</taxon>
        <taxon>Gunneridae</taxon>
        <taxon>Pentapetalae</taxon>
        <taxon>asterids</taxon>
        <taxon>lamiids</taxon>
        <taxon>Lamiales</taxon>
        <taxon>Orobanchaceae</taxon>
        <taxon>Orobanchaceae incertae sedis</taxon>
        <taxon>Phtheirospermum</taxon>
    </lineage>
</organism>
<accession>A0A830D172</accession>
<dbReference type="GO" id="GO:0005737">
    <property type="term" value="C:cytoplasm"/>
    <property type="evidence" value="ECO:0007669"/>
    <property type="project" value="TreeGrafter"/>
</dbReference>
<dbReference type="Pfam" id="PF21938">
    <property type="entry name" value="CAP_N"/>
    <property type="match status" value="1"/>
</dbReference>
<keyword evidence="6" id="KW-1185">Reference proteome</keyword>
<dbReference type="InterPro" id="IPR001837">
    <property type="entry name" value="Adenylate_cyclase-assoc_CAP"/>
</dbReference>
<dbReference type="GO" id="GO:0003779">
    <property type="term" value="F:actin binding"/>
    <property type="evidence" value="ECO:0007669"/>
    <property type="project" value="InterPro"/>
</dbReference>
<dbReference type="OrthoDB" id="1601at2759"/>
<dbReference type="GO" id="GO:0008179">
    <property type="term" value="F:adenylate cyclase binding"/>
    <property type="evidence" value="ECO:0007669"/>
    <property type="project" value="TreeGrafter"/>
</dbReference>
<dbReference type="InterPro" id="IPR017901">
    <property type="entry name" value="C-CAP_CF_C-like"/>
</dbReference>
<dbReference type="InterPro" id="IPR053950">
    <property type="entry name" value="CAP_N"/>
</dbReference>
<comment type="similarity">
    <text evidence="1 2">Belongs to the CAP family.</text>
</comment>
<dbReference type="SUPFAM" id="SSF69340">
    <property type="entry name" value="C-terminal domain of adenylylcyclase associated protein"/>
    <property type="match status" value="1"/>
</dbReference>
<dbReference type="PANTHER" id="PTHR10652:SF0">
    <property type="entry name" value="ADENYLYL CYCLASE-ASSOCIATED PROTEIN"/>
    <property type="match status" value="1"/>
</dbReference>
<dbReference type="PROSITE" id="PS01088">
    <property type="entry name" value="CAP_1"/>
    <property type="match status" value="1"/>
</dbReference>
<dbReference type="InterPro" id="IPR018106">
    <property type="entry name" value="CAP_CS_N"/>
</dbReference>
<evidence type="ECO:0000313" key="6">
    <source>
        <dbReference type="Proteomes" id="UP000653305"/>
    </source>
</evidence>
<dbReference type="InterPro" id="IPR036223">
    <property type="entry name" value="CAP_C_sf"/>
</dbReference>
<dbReference type="Gene3D" id="1.25.40.330">
    <property type="entry name" value="Adenylate cyclase-associated CAP, N-terminal domain"/>
    <property type="match status" value="1"/>
</dbReference>
<dbReference type="PROSITE" id="PS51329">
    <property type="entry name" value="C_CAP_COFACTOR_C"/>
    <property type="match status" value="1"/>
</dbReference>
<evidence type="ECO:0000256" key="2">
    <source>
        <dbReference type="RuleBase" id="RU000647"/>
    </source>
</evidence>
<dbReference type="GO" id="GO:0007015">
    <property type="term" value="P:actin filament organization"/>
    <property type="evidence" value="ECO:0007669"/>
    <property type="project" value="TreeGrafter"/>
</dbReference>
<dbReference type="EMBL" id="BMAC01000649">
    <property type="protein sequence ID" value="GFQ00976.1"/>
    <property type="molecule type" value="Genomic_DNA"/>
</dbReference>
<dbReference type="FunFam" id="1.25.40.330:FF:000001">
    <property type="entry name" value="Adenylyl cyclase-associated protein"/>
    <property type="match status" value="1"/>
</dbReference>
<evidence type="ECO:0000256" key="1">
    <source>
        <dbReference type="ARBA" id="ARBA00007659"/>
    </source>
</evidence>
<feature type="domain" description="C-CAP/cofactor C-like" evidence="4">
    <location>
        <begin position="283"/>
        <end position="388"/>
    </location>
</feature>
<name>A0A830D172_9LAMI</name>
<dbReference type="InterPro" id="IPR006599">
    <property type="entry name" value="CARP_motif"/>
</dbReference>
<evidence type="ECO:0000256" key="3">
    <source>
        <dbReference type="SAM" id="MobiDB-lite"/>
    </source>
</evidence>
<dbReference type="InterPro" id="IPR013992">
    <property type="entry name" value="Adenylate_cyclase-assoc_CAP_N"/>
</dbReference>
<dbReference type="AlphaFoldDB" id="A0A830D172"/>
<evidence type="ECO:0000259" key="4">
    <source>
        <dbReference type="PROSITE" id="PS51329"/>
    </source>
</evidence>
<dbReference type="InterPro" id="IPR036222">
    <property type="entry name" value="CAP_N_sf"/>
</dbReference>
<dbReference type="InterPro" id="IPR016098">
    <property type="entry name" value="CAP/MinC_C"/>
</dbReference>
<dbReference type="GO" id="GO:0019933">
    <property type="term" value="P:cAMP-mediated signaling"/>
    <property type="evidence" value="ECO:0007669"/>
    <property type="project" value="TreeGrafter"/>
</dbReference>
<dbReference type="Gene3D" id="2.160.20.70">
    <property type="match status" value="1"/>
</dbReference>
<proteinExistence type="inferred from homology"/>
<dbReference type="Proteomes" id="UP000653305">
    <property type="component" value="Unassembled WGS sequence"/>
</dbReference>
<gene>
    <name evidence="5" type="ORF">PHJA_002241500</name>
</gene>
<reference evidence="5" key="1">
    <citation type="submission" date="2020-07" db="EMBL/GenBank/DDBJ databases">
        <title>Ethylene signaling mediates host invasion by parasitic plants.</title>
        <authorList>
            <person name="Yoshida S."/>
        </authorList>
    </citation>
    <scope>NUCLEOTIDE SEQUENCE</scope>
    <source>
        <strain evidence="5">Okayama</strain>
    </source>
</reference>
<dbReference type="SUPFAM" id="SSF101278">
    <property type="entry name" value="N-terminal domain of adenylylcyclase associated protein, CAP"/>
    <property type="match status" value="1"/>
</dbReference>
<dbReference type="InterPro" id="IPR013912">
    <property type="entry name" value="Adenylate_cyclase-assoc_CAP_C"/>
</dbReference>
<dbReference type="Pfam" id="PF08603">
    <property type="entry name" value="CAP_C"/>
    <property type="match status" value="1"/>
</dbReference>
<feature type="region of interest" description="Disordered" evidence="3">
    <location>
        <begin position="253"/>
        <end position="282"/>
    </location>
</feature>
<sequence>MDENLVKRLEAAVARLEALSDGGLRQGVAAEDDGAAAAMDPSIVAFGDLISQYVGRVTSAAEKIGGQVLDVSKIIAEAFNVQKELLVKIKQTQKPDMAGLVEFLKPLNETMGKASALAEGRRSDFFIHLKTGADSLAALAWIAYAGKDCGMSMPIAHVEESWQMAEFYCNKILVEYRNKDANHVEWAKALKELYLPGLRDYVRSHYPLGPVWSATGKIAASAPAKAPTARAPAPPPPPPASLFSLRKVTDDMKTKNRADRSGVVTAAEKEGRAGSPAFSKTGPPKLELQMGRKWVVENQIGRNNLVIDDCDAKQSVYIYGCKNSVLQIQGKVNNITVDKCTKLGLVFKDVVAACEIVNCSGVEVQCQIGISKSGYRASPRRSGFTRTV</sequence>
<protein>
    <recommendedName>
        <fullName evidence="2">Adenylyl cyclase-associated protein</fullName>
    </recommendedName>
</protein>
<dbReference type="PANTHER" id="PTHR10652">
    <property type="entry name" value="ADENYLYL CYCLASE-ASSOCIATED PROTEIN"/>
    <property type="match status" value="1"/>
</dbReference>
<comment type="caution">
    <text evidence="5">The sequence shown here is derived from an EMBL/GenBank/DDBJ whole genome shotgun (WGS) entry which is preliminary data.</text>
</comment>
<dbReference type="SMART" id="SM00673">
    <property type="entry name" value="CARP"/>
    <property type="match status" value="1"/>
</dbReference>
<evidence type="ECO:0000313" key="5">
    <source>
        <dbReference type="EMBL" id="GFQ00976.1"/>
    </source>
</evidence>